<dbReference type="SMART" id="SM00436">
    <property type="entry name" value="TOP1Bc"/>
    <property type="match status" value="1"/>
</dbReference>
<organism evidence="13 14">
    <name type="scientific">Candidatus Dehalogenimonas loeffleri</name>
    <dbReference type="NCBI Taxonomy" id="3127115"/>
    <lineage>
        <taxon>Bacteria</taxon>
        <taxon>Bacillati</taxon>
        <taxon>Chloroflexota</taxon>
        <taxon>Dehalococcoidia</taxon>
        <taxon>Dehalococcoidales</taxon>
        <taxon>Dehalococcoidaceae</taxon>
        <taxon>Dehalogenimonas</taxon>
    </lineage>
</organism>
<keyword evidence="3" id="KW-0479">Metal-binding</keyword>
<comment type="similarity">
    <text evidence="2 10">Belongs to the type IA topoisomerase family.</text>
</comment>
<dbReference type="Pfam" id="PF01131">
    <property type="entry name" value="Topoisom_bac"/>
    <property type="match status" value="1"/>
</dbReference>
<keyword evidence="8 10" id="KW-0238">DNA-binding</keyword>
<evidence type="ECO:0000256" key="9">
    <source>
        <dbReference type="ARBA" id="ARBA00023235"/>
    </source>
</evidence>
<feature type="site" description="Interaction with DNA" evidence="10">
    <location>
        <position position="145"/>
    </location>
</feature>
<proteinExistence type="inferred from homology"/>
<evidence type="ECO:0000256" key="1">
    <source>
        <dbReference type="ARBA" id="ARBA00000213"/>
    </source>
</evidence>
<dbReference type="Proteomes" id="UP001375370">
    <property type="component" value="Chromosome"/>
</dbReference>
<dbReference type="InterPro" id="IPR013497">
    <property type="entry name" value="Topo_IA_cen"/>
</dbReference>
<dbReference type="InterPro" id="IPR013825">
    <property type="entry name" value="Topo_IA_cen_sub2"/>
</dbReference>
<dbReference type="InterPro" id="IPR023405">
    <property type="entry name" value="Topo_IA_core_domain"/>
</dbReference>
<dbReference type="InterPro" id="IPR034149">
    <property type="entry name" value="TOPRIM_TopoI"/>
</dbReference>
<keyword evidence="9 10" id="KW-0413">Isomerase</keyword>
<dbReference type="PRINTS" id="PR00417">
    <property type="entry name" value="PRTPISMRASEI"/>
</dbReference>
<dbReference type="Gene3D" id="3.40.50.140">
    <property type="match status" value="1"/>
</dbReference>
<protein>
    <recommendedName>
        <fullName evidence="10">DNA topoisomerase 1</fullName>
        <ecNumber evidence="10">5.6.2.1</ecNumber>
    </recommendedName>
    <alternativeName>
        <fullName evidence="10">DNA topoisomerase I</fullName>
    </alternativeName>
</protein>
<gene>
    <name evidence="10 13" type="primary">topA</name>
    <name evidence="13" type="ORF">V8247_08280</name>
</gene>
<dbReference type="InterPro" id="IPR003601">
    <property type="entry name" value="Topo_IA_2"/>
</dbReference>
<keyword evidence="4" id="KW-0863">Zinc-finger</keyword>
<dbReference type="SMART" id="SM00437">
    <property type="entry name" value="TOP1Ac"/>
    <property type="match status" value="1"/>
</dbReference>
<feature type="site" description="Interaction with DNA" evidence="10">
    <location>
        <position position="150"/>
    </location>
</feature>
<dbReference type="SMART" id="SM00493">
    <property type="entry name" value="TOPRIM"/>
    <property type="match status" value="1"/>
</dbReference>
<evidence type="ECO:0000313" key="13">
    <source>
        <dbReference type="EMBL" id="WWX25241.1"/>
    </source>
</evidence>
<dbReference type="Pfam" id="PF01751">
    <property type="entry name" value="Toprim"/>
    <property type="match status" value="1"/>
</dbReference>
<dbReference type="InterPro" id="IPR000380">
    <property type="entry name" value="Topo_IA"/>
</dbReference>
<dbReference type="InterPro" id="IPR006171">
    <property type="entry name" value="TOPRIM_dom"/>
</dbReference>
<dbReference type="Gene3D" id="1.10.290.10">
    <property type="entry name" value="Topoisomerase I, domain 4"/>
    <property type="match status" value="1"/>
</dbReference>
<evidence type="ECO:0000256" key="8">
    <source>
        <dbReference type="ARBA" id="ARBA00023125"/>
    </source>
</evidence>
<dbReference type="PANTHER" id="PTHR42785">
    <property type="entry name" value="DNA TOPOISOMERASE, TYPE IA, CORE"/>
    <property type="match status" value="1"/>
</dbReference>
<feature type="site" description="Interaction with DNA" evidence="10">
    <location>
        <position position="504"/>
    </location>
</feature>
<dbReference type="InterPro" id="IPR003602">
    <property type="entry name" value="Topo_IA_DNA-bd_dom"/>
</dbReference>
<feature type="domain" description="Toprim" evidence="11">
    <location>
        <begin position="5"/>
        <end position="115"/>
    </location>
</feature>
<dbReference type="EC" id="5.6.2.1" evidence="10"/>
<comment type="function">
    <text evidence="10">Releases the supercoiling and torsional tension of DNA, which is introduced during the DNA replication and transcription, by transiently cleaving and rejoining one strand of the DNA duplex. Introduces a single-strand break via transesterification at a target site in duplex DNA. The scissile phosphodiester is attacked by the catalytic tyrosine of the enzyme, resulting in the formation of a DNA-(5'-phosphotyrosyl)-enzyme intermediate and the expulsion of a 3'-OH DNA strand. The free DNA strand then undergoes passage around the unbroken strand, thus removing DNA supercoils. Finally, in the religation step, the DNA 3'-OH attacks the covalent intermediate to expel the active-site tyrosine and restore the DNA phosphodiester backbone.</text>
</comment>
<dbReference type="InterPro" id="IPR013824">
    <property type="entry name" value="Topo_IA_cen_sub1"/>
</dbReference>
<sequence>MVKSKKLVIVESPAKARTLGRFLGSGYTLKASLGHIRDLPKSKIGVDVDNDFTPQYINMRVKSAVLKELREAAKNSTSIILATDPDREGEAIAWHLVEAIKAVNTPYRRVVFHEITKDAIEQAFKSPRDLNMNLINAQQARRILDRLVGYNLSPLLWQKVRRGLSAGRVQSVALRIIVDREREIDAFVPVEYWTIEAEFTKEAVKAASSFKAILIGAGEKKKITISDQRAAGDLIADLKPAVFAVGKVTTKTAPREPAAPFITSTLQQEAWRKLRFSAKQTMALAQQLYEGLPLGPEDSTGLITYMRTDSTHVAQSAISETRDYILDKYGHDYLPQKTRQFAGKVKGAQEAHEAIRPTSIKREPGKIKQYLESNQFKLYQLIWQRMVASQMASAKFENITIDIEAGKTHSGTKYTFRAQSSDSVFPGFMALYTEGKDEDEEQKVPKLPKLVEKDPLKLLRILDEQHFTQPPPRYTEATLVKMLEQHGIGRPSTYAPILSVVQQRDYVEKQRGVFKPTELGILIRDILVQQFPEVIDTGFTAQMENKLDKVAEDGYDWVNVVRDFYIPFAKDLLAAREQLEKVPPPIETSEEECPQCKQDKLLIKVGRYGKYMECPSCQFRQSFRIHTGVLCPGCPEQAEIIGRYTKKGKIFYGCAAFPKHKFAMNAKPLPTPCPQCGGLLAEYRDDQVKCTDAKCGYKAKKKDDNNAVT</sequence>
<dbReference type="Gene3D" id="2.70.20.10">
    <property type="entry name" value="Topoisomerase I, domain 3"/>
    <property type="match status" value="1"/>
</dbReference>
<dbReference type="CDD" id="cd03363">
    <property type="entry name" value="TOPRIM_TopoIA_TopoI"/>
    <property type="match status" value="1"/>
</dbReference>
<feature type="site" description="Interaction with DNA" evidence="10">
    <location>
        <position position="157"/>
    </location>
</feature>
<evidence type="ECO:0000256" key="7">
    <source>
        <dbReference type="ARBA" id="ARBA00023029"/>
    </source>
</evidence>
<keyword evidence="7 10" id="KW-0799">Topoisomerase</keyword>
<dbReference type="InterPro" id="IPR013498">
    <property type="entry name" value="Topo_IA_Znf"/>
</dbReference>
<dbReference type="InterPro" id="IPR023406">
    <property type="entry name" value="Topo_IA_AS"/>
</dbReference>
<dbReference type="EMBL" id="CP146612">
    <property type="protein sequence ID" value="WWX25241.1"/>
    <property type="molecule type" value="Genomic_DNA"/>
</dbReference>
<dbReference type="InterPro" id="IPR028612">
    <property type="entry name" value="Topoisom_1_IA"/>
</dbReference>
<feature type="site" description="Interaction with DNA" evidence="10">
    <location>
        <position position="35"/>
    </location>
</feature>
<dbReference type="CDD" id="cd00186">
    <property type="entry name" value="TOP1Ac"/>
    <property type="match status" value="1"/>
</dbReference>
<name>A0ABZ2J2V1_9CHLR</name>
<evidence type="ECO:0000256" key="2">
    <source>
        <dbReference type="ARBA" id="ARBA00009446"/>
    </source>
</evidence>
<evidence type="ECO:0000256" key="5">
    <source>
        <dbReference type="ARBA" id="ARBA00022833"/>
    </source>
</evidence>
<dbReference type="Gene3D" id="1.10.460.10">
    <property type="entry name" value="Topoisomerase I, domain 2"/>
    <property type="match status" value="1"/>
</dbReference>
<dbReference type="PROSITE" id="PS52039">
    <property type="entry name" value="TOPO_IA_2"/>
    <property type="match status" value="1"/>
</dbReference>
<comment type="subunit">
    <text evidence="10">Monomer.</text>
</comment>
<feature type="site" description="Interaction with DNA" evidence="10">
    <location>
        <position position="307"/>
    </location>
</feature>
<dbReference type="RefSeq" id="WP_338737381.1">
    <property type="nucleotide sequence ID" value="NZ_CP146612.1"/>
</dbReference>
<dbReference type="GO" id="GO:0003917">
    <property type="term" value="F:DNA topoisomerase type I (single strand cut, ATP-independent) activity"/>
    <property type="evidence" value="ECO:0007669"/>
    <property type="project" value="UniProtKB-EC"/>
</dbReference>
<dbReference type="SUPFAM" id="SSF56712">
    <property type="entry name" value="Prokaryotic type I DNA topoisomerase"/>
    <property type="match status" value="1"/>
</dbReference>
<dbReference type="HAMAP" id="MF_00952">
    <property type="entry name" value="Topoisom_1_prok"/>
    <property type="match status" value="1"/>
</dbReference>
<feature type="active site" description="O-(5'-phospho-DNA)-tyrosine intermediate" evidence="10">
    <location>
        <position position="305"/>
    </location>
</feature>
<evidence type="ECO:0000256" key="3">
    <source>
        <dbReference type="ARBA" id="ARBA00022723"/>
    </source>
</evidence>
<evidence type="ECO:0000256" key="10">
    <source>
        <dbReference type="HAMAP-Rule" id="MF_00952"/>
    </source>
</evidence>
<feature type="site" description="Interaction with DNA" evidence="10">
    <location>
        <position position="142"/>
    </location>
</feature>
<reference evidence="13 14" key="1">
    <citation type="submission" date="2024-03" db="EMBL/GenBank/DDBJ databases">
        <title>A Dehalogenimonas Isolated from Estuarine Sediments Dihaloeliminates Chlorinated Alkanes.</title>
        <authorList>
            <person name="Yang Y."/>
            <person name="Wang H."/>
        </authorList>
    </citation>
    <scope>NUCLEOTIDE SEQUENCE [LARGE SCALE GENOMIC DNA]</scope>
    <source>
        <strain evidence="13 14">W</strain>
    </source>
</reference>
<evidence type="ECO:0000259" key="11">
    <source>
        <dbReference type="PROSITE" id="PS50880"/>
    </source>
</evidence>
<keyword evidence="6" id="KW-0460">Magnesium</keyword>
<dbReference type="Pfam" id="PF01396">
    <property type="entry name" value="Zn_ribbon_Top1"/>
    <property type="match status" value="2"/>
</dbReference>
<feature type="region of interest" description="Interaction with DNA" evidence="10">
    <location>
        <begin position="165"/>
        <end position="170"/>
    </location>
</feature>
<dbReference type="PROSITE" id="PS50880">
    <property type="entry name" value="TOPRIM"/>
    <property type="match status" value="1"/>
</dbReference>
<dbReference type="InterPro" id="IPR005733">
    <property type="entry name" value="TopoI_bac-type"/>
</dbReference>
<dbReference type="NCBIfam" id="TIGR01051">
    <property type="entry name" value="topA_bact"/>
    <property type="match status" value="1"/>
</dbReference>
<dbReference type="PROSITE" id="PS00396">
    <property type="entry name" value="TOPO_IA_1"/>
    <property type="match status" value="1"/>
</dbReference>
<comment type="catalytic activity">
    <reaction evidence="1 10">
        <text>ATP-independent breakage of single-stranded DNA, followed by passage and rejoining.</text>
        <dbReference type="EC" id="5.6.2.1"/>
    </reaction>
</comment>
<feature type="domain" description="Topo IA-type catalytic" evidence="12">
    <location>
        <begin position="131"/>
        <end position="573"/>
    </location>
</feature>
<accession>A0ABZ2J2V1</accession>
<evidence type="ECO:0000313" key="14">
    <source>
        <dbReference type="Proteomes" id="UP001375370"/>
    </source>
</evidence>
<dbReference type="PANTHER" id="PTHR42785:SF1">
    <property type="entry name" value="DNA TOPOISOMERASE"/>
    <property type="match status" value="1"/>
</dbReference>
<evidence type="ECO:0000259" key="12">
    <source>
        <dbReference type="PROSITE" id="PS52039"/>
    </source>
</evidence>
<feature type="site" description="Interaction with DNA" evidence="10">
    <location>
        <position position="141"/>
    </location>
</feature>
<evidence type="ECO:0000256" key="6">
    <source>
        <dbReference type="ARBA" id="ARBA00022842"/>
    </source>
</evidence>
<evidence type="ECO:0000256" key="4">
    <source>
        <dbReference type="ARBA" id="ARBA00022771"/>
    </source>
</evidence>
<keyword evidence="14" id="KW-1185">Reference proteome</keyword>
<keyword evidence="5" id="KW-0862">Zinc</keyword>
<dbReference type="InterPro" id="IPR013826">
    <property type="entry name" value="Topo_IA_cen_sub3"/>
</dbReference>